<dbReference type="Gene3D" id="1.20.81.30">
    <property type="entry name" value="Type II secretion system (T2SS), domain F"/>
    <property type="match status" value="2"/>
</dbReference>
<reference evidence="11" key="1">
    <citation type="submission" date="2016-11" db="EMBL/GenBank/DDBJ databases">
        <authorList>
            <person name="Jaros S."/>
            <person name="Januszkiewicz K."/>
            <person name="Wedrychowicz H."/>
        </authorList>
    </citation>
    <scope>NUCLEOTIDE SEQUENCE [LARGE SCALE GENOMIC DNA]</scope>
    <source>
        <strain evidence="11">DSM 4029</strain>
    </source>
</reference>
<dbReference type="PANTHER" id="PTHR30012">
    <property type="entry name" value="GENERAL SECRETION PATHWAY PROTEIN"/>
    <property type="match status" value="1"/>
</dbReference>
<dbReference type="EMBL" id="FQVY01000006">
    <property type="protein sequence ID" value="SHG63839.1"/>
    <property type="molecule type" value="Genomic_DNA"/>
</dbReference>
<dbReference type="Pfam" id="PF00482">
    <property type="entry name" value="T2SSF"/>
    <property type="match status" value="2"/>
</dbReference>
<gene>
    <name evidence="9" type="ORF">GT747_00985</name>
    <name evidence="10" type="ORF">SAMN05444424_2889</name>
</gene>
<dbReference type="PRINTS" id="PR00812">
    <property type="entry name" value="BCTERIALGSPF"/>
</dbReference>
<evidence type="ECO:0000256" key="3">
    <source>
        <dbReference type="ARBA" id="ARBA00022475"/>
    </source>
</evidence>
<keyword evidence="4 7" id="KW-0812">Transmembrane</keyword>
<evidence type="ECO:0000259" key="8">
    <source>
        <dbReference type="Pfam" id="PF00482"/>
    </source>
</evidence>
<evidence type="ECO:0000256" key="7">
    <source>
        <dbReference type="SAM" id="Phobius"/>
    </source>
</evidence>
<proteinExistence type="inferred from homology"/>
<evidence type="ECO:0000256" key="4">
    <source>
        <dbReference type="ARBA" id="ARBA00022692"/>
    </source>
</evidence>
<feature type="domain" description="Type II secretion system protein GspF" evidence="8">
    <location>
        <begin position="14"/>
        <end position="136"/>
    </location>
</feature>
<dbReference type="GO" id="GO:0005886">
    <property type="term" value="C:plasma membrane"/>
    <property type="evidence" value="ECO:0007669"/>
    <property type="project" value="UniProtKB-SubCell"/>
</dbReference>
<dbReference type="Proteomes" id="UP000474718">
    <property type="component" value="Unassembled WGS sequence"/>
</dbReference>
<accession>A0AAQ1MFZ9</accession>
<dbReference type="InterPro" id="IPR018076">
    <property type="entry name" value="T2SS_GspF_dom"/>
</dbReference>
<comment type="caution">
    <text evidence="10">The sequence shown here is derived from an EMBL/GenBank/DDBJ whole genome shotgun (WGS) entry which is preliminary data.</text>
</comment>
<reference evidence="9 12" key="3">
    <citation type="journal article" date="2019" name="Nat. Med.">
        <title>A library of human gut bacterial isolates paired with longitudinal multiomics data enables mechanistic microbiome research.</title>
        <authorList>
            <person name="Poyet M."/>
            <person name="Groussin M."/>
            <person name="Gibbons S.M."/>
            <person name="Avila-Pacheco J."/>
            <person name="Jiang X."/>
            <person name="Kearney S.M."/>
            <person name="Perrotta A.R."/>
            <person name="Berdy B."/>
            <person name="Zhao S."/>
            <person name="Lieberman T.D."/>
            <person name="Swanson P.K."/>
            <person name="Smith M."/>
            <person name="Roesemann S."/>
            <person name="Alexander J.E."/>
            <person name="Rich S.A."/>
            <person name="Livny J."/>
            <person name="Vlamakis H."/>
            <person name="Clish C."/>
            <person name="Bullock K."/>
            <person name="Deik A."/>
            <person name="Scott J."/>
            <person name="Pierce K.A."/>
            <person name="Xavier R.J."/>
            <person name="Alm E.J."/>
        </authorList>
    </citation>
    <scope>NUCLEOTIDE SEQUENCE [LARGE SCALE GENOMIC DNA]</scope>
    <source>
        <strain evidence="9 12">BIOML-A2</strain>
    </source>
</reference>
<name>A0AAQ1MFZ9_9FIRM</name>
<evidence type="ECO:0000313" key="9">
    <source>
        <dbReference type="EMBL" id="MZL68349.1"/>
    </source>
</evidence>
<organism evidence="10 11">
    <name type="scientific">Bittarella massiliensis</name>
    <name type="common">ex Durand et al. 2017</name>
    <dbReference type="NCBI Taxonomy" id="1720313"/>
    <lineage>
        <taxon>Bacteria</taxon>
        <taxon>Bacillati</taxon>
        <taxon>Bacillota</taxon>
        <taxon>Clostridia</taxon>
        <taxon>Eubacteriales</taxon>
        <taxon>Oscillospiraceae</taxon>
        <taxon>Bittarella (ex Durand et al. 2017)</taxon>
    </lineage>
</organism>
<dbReference type="InterPro" id="IPR042094">
    <property type="entry name" value="T2SS_GspF_sf"/>
</dbReference>
<keyword evidence="6 7" id="KW-0472">Membrane</keyword>
<comment type="similarity">
    <text evidence="2">Belongs to the GSP F family.</text>
</comment>
<evidence type="ECO:0000313" key="12">
    <source>
        <dbReference type="Proteomes" id="UP000474718"/>
    </source>
</evidence>
<keyword evidence="3" id="KW-1003">Cell membrane</keyword>
<feature type="transmembrane region" description="Helical" evidence="7">
    <location>
        <begin position="320"/>
        <end position="346"/>
    </location>
</feature>
<evidence type="ECO:0000313" key="10">
    <source>
        <dbReference type="EMBL" id="SHG63839.1"/>
    </source>
</evidence>
<dbReference type="InterPro" id="IPR003004">
    <property type="entry name" value="GspF/PilC"/>
</dbReference>
<dbReference type="RefSeq" id="WP_021661355.1">
    <property type="nucleotide sequence ID" value="NZ_FQVY01000006.1"/>
</dbReference>
<keyword evidence="5 7" id="KW-1133">Transmembrane helix</keyword>
<feature type="domain" description="Type II secretion system protein GspF" evidence="8">
    <location>
        <begin position="216"/>
        <end position="338"/>
    </location>
</feature>
<dbReference type="PANTHER" id="PTHR30012:SF0">
    <property type="entry name" value="TYPE II SECRETION SYSTEM PROTEIN F-RELATED"/>
    <property type="match status" value="1"/>
</dbReference>
<protein>
    <submittedName>
        <fullName evidence="9">Type II secretion system F family protein</fullName>
    </submittedName>
    <submittedName>
        <fullName evidence="10">Type II secretion system protein F (GspF)</fullName>
    </submittedName>
</protein>
<dbReference type="AlphaFoldDB" id="A0AAQ1MFZ9"/>
<comment type="subcellular location">
    <subcellularLocation>
        <location evidence="1">Cell membrane</location>
        <topology evidence="1">Multi-pass membrane protein</topology>
    </subcellularLocation>
</comment>
<feature type="transmembrane region" description="Helical" evidence="7">
    <location>
        <begin position="113"/>
        <end position="143"/>
    </location>
</feature>
<evidence type="ECO:0000256" key="5">
    <source>
        <dbReference type="ARBA" id="ARBA00022989"/>
    </source>
</evidence>
<feature type="transmembrane region" description="Helical" evidence="7">
    <location>
        <begin position="163"/>
        <end position="182"/>
    </location>
</feature>
<keyword evidence="12" id="KW-1185">Reference proteome</keyword>
<evidence type="ECO:0000256" key="2">
    <source>
        <dbReference type="ARBA" id="ARBA00005745"/>
    </source>
</evidence>
<evidence type="ECO:0000313" key="11">
    <source>
        <dbReference type="Proteomes" id="UP000184089"/>
    </source>
</evidence>
<evidence type="ECO:0000256" key="1">
    <source>
        <dbReference type="ARBA" id="ARBA00004651"/>
    </source>
</evidence>
<reference evidence="10" key="2">
    <citation type="submission" date="2016-11" db="EMBL/GenBank/DDBJ databases">
        <authorList>
            <person name="Varghese N."/>
            <person name="Submissions S."/>
        </authorList>
    </citation>
    <scope>NUCLEOTIDE SEQUENCE</scope>
    <source>
        <strain evidence="10">DSM 4029</strain>
    </source>
</reference>
<dbReference type="EMBL" id="WWVX01000001">
    <property type="protein sequence ID" value="MZL68349.1"/>
    <property type="molecule type" value="Genomic_DNA"/>
</dbReference>
<sequence length="347" mass="37410">MKQTLLNDLELSLFCENLSMMLGAGIPSSEALELFCEDMEPGPFQEGVRRVLDCLEETHSLPGALRAAGCFPSYLSDMVEVGEIAGRTEQVLKRLAVYYEGQDALQKKLRSAVVYPTVMLVLMTAVMLFLVFEVLPVFSGVYAQLAGDLTGSSVGYMSVAKGVAWAVLVITLVLAVLLLVGLQMMKRPRGLQRLAALAQRLPLTKGVAYQVSLARFTSALSTFLASGVDTDRAMAVSSEMVDHPLLRAKLTRCRERMETGEGLAQAIYAEKVFPSLYARMLVSGFQSGSGEESLARLTRLFAEESDRQIDGALSTVEPGLAAFLTLSVGVILLAVMLPLIGIMGAIG</sequence>
<evidence type="ECO:0000256" key="6">
    <source>
        <dbReference type="ARBA" id="ARBA00023136"/>
    </source>
</evidence>
<dbReference type="Proteomes" id="UP000184089">
    <property type="component" value="Unassembled WGS sequence"/>
</dbReference>